<evidence type="ECO:0000256" key="1">
    <source>
        <dbReference type="SAM" id="MobiDB-lite"/>
    </source>
</evidence>
<name>A0A1M7MXN6_9ACTN</name>
<reference evidence="2 3" key="1">
    <citation type="submission" date="2016-11" db="EMBL/GenBank/DDBJ databases">
        <authorList>
            <person name="Jaros S."/>
            <person name="Januszkiewicz K."/>
            <person name="Wedrychowicz H."/>
        </authorList>
    </citation>
    <scope>NUCLEOTIDE SEQUENCE [LARGE SCALE GENOMIC DNA]</scope>
    <source>
        <strain evidence="2 3">CGMCC 4.2025</strain>
    </source>
</reference>
<proteinExistence type="predicted"/>
<dbReference type="AlphaFoldDB" id="A0A1M7MXN6"/>
<keyword evidence="3" id="KW-1185">Reference proteome</keyword>
<dbReference type="EMBL" id="FRBI01000017">
    <property type="protein sequence ID" value="SHM95837.1"/>
    <property type="molecule type" value="Genomic_DNA"/>
</dbReference>
<sequence length="253" mass="26067">MAEQAQQNSALSAAVADVANGVALALDGEGDSYALSALLAQEDTVALAAVRVLGADVLAPYALRGDPARGSTDRQVVRRALAAYPPGADASDVSLWSYRGLVEASRAFLPETGADGVDGADGGGRDGEGGEPGAERPPEPRPGDAWVQTDPWPALAHRASQLAALSLPSLAPALAVGLAARTDDLARGFVRAVRRRDWLQAAGVGRWLVRAPDVPDSLGLAAGLVFVRRMSGSDPRVVLHTTAAQRFPGGGPW</sequence>
<evidence type="ECO:0000313" key="3">
    <source>
        <dbReference type="Proteomes" id="UP000184111"/>
    </source>
</evidence>
<dbReference type="Proteomes" id="UP000184111">
    <property type="component" value="Unassembled WGS sequence"/>
</dbReference>
<feature type="region of interest" description="Disordered" evidence="1">
    <location>
        <begin position="112"/>
        <end position="148"/>
    </location>
</feature>
<evidence type="ECO:0000313" key="2">
    <source>
        <dbReference type="EMBL" id="SHM95837.1"/>
    </source>
</evidence>
<feature type="compositionally biased region" description="Basic and acidic residues" evidence="1">
    <location>
        <begin position="123"/>
        <end position="142"/>
    </location>
</feature>
<dbReference type="STRING" id="310782.SAMN05216499_11735"/>
<gene>
    <name evidence="2" type="ORF">SAMN05216499_11735</name>
</gene>
<protein>
    <submittedName>
        <fullName evidence="2">Uncharacterized protein</fullName>
    </submittedName>
</protein>
<accession>A0A1M7MXN6</accession>
<organism evidence="2 3">
    <name type="scientific">Actinacidiphila paucisporea</name>
    <dbReference type="NCBI Taxonomy" id="310782"/>
    <lineage>
        <taxon>Bacteria</taxon>
        <taxon>Bacillati</taxon>
        <taxon>Actinomycetota</taxon>
        <taxon>Actinomycetes</taxon>
        <taxon>Kitasatosporales</taxon>
        <taxon>Streptomycetaceae</taxon>
        <taxon>Actinacidiphila</taxon>
    </lineage>
</organism>